<comment type="caution">
    <text evidence="6">The sequence shown here is derived from an EMBL/GenBank/DDBJ whole genome shotgun (WGS) entry which is preliminary data.</text>
</comment>
<dbReference type="Gene3D" id="3.40.50.10140">
    <property type="entry name" value="Toll/interleukin-1 receptor homology (TIR) domain"/>
    <property type="match status" value="1"/>
</dbReference>
<accession>A0A401U5F6</accession>
<evidence type="ECO:0000259" key="5">
    <source>
        <dbReference type="PROSITE" id="PS50104"/>
    </source>
</evidence>
<dbReference type="EC" id="3.2.2.6" evidence="1"/>
<keyword evidence="7" id="KW-1185">Reference proteome</keyword>
<evidence type="ECO:0000256" key="2">
    <source>
        <dbReference type="ARBA" id="ARBA00022801"/>
    </source>
</evidence>
<dbReference type="SMART" id="SM00255">
    <property type="entry name" value="TIR"/>
    <property type="match status" value="1"/>
</dbReference>
<dbReference type="GO" id="GO:0061809">
    <property type="term" value="F:NAD+ nucleosidase activity, cyclic ADP-ribose generating"/>
    <property type="evidence" value="ECO:0007669"/>
    <property type="project" value="UniProtKB-EC"/>
</dbReference>
<feature type="domain" description="TIR" evidence="5">
    <location>
        <begin position="5"/>
        <end position="137"/>
    </location>
</feature>
<dbReference type="Proteomes" id="UP000288227">
    <property type="component" value="Unassembled WGS sequence"/>
</dbReference>
<protein>
    <recommendedName>
        <fullName evidence="1">ADP-ribosyl cyclase/cyclic ADP-ribose hydrolase</fullName>
        <ecNumber evidence="1">3.2.2.6</ecNumber>
    </recommendedName>
</protein>
<evidence type="ECO:0000313" key="7">
    <source>
        <dbReference type="Proteomes" id="UP000288227"/>
    </source>
</evidence>
<dbReference type="InterPro" id="IPR035897">
    <property type="entry name" value="Toll_tir_struct_dom_sf"/>
</dbReference>
<evidence type="ECO:0000256" key="1">
    <source>
        <dbReference type="ARBA" id="ARBA00011982"/>
    </source>
</evidence>
<keyword evidence="2" id="KW-0378">Hydrolase</keyword>
<dbReference type="GO" id="GO:0007165">
    <property type="term" value="P:signal transduction"/>
    <property type="evidence" value="ECO:0007669"/>
    <property type="project" value="InterPro"/>
</dbReference>
<gene>
    <name evidence="6" type="ORF">SanaruYs_03240</name>
</gene>
<evidence type="ECO:0000313" key="6">
    <source>
        <dbReference type="EMBL" id="GCC50109.1"/>
    </source>
</evidence>
<name>A0A401U5F6_9BACT</name>
<dbReference type="OrthoDB" id="7285215at2"/>
<dbReference type="AlphaFoldDB" id="A0A401U5F6"/>
<keyword evidence="3" id="KW-0520">NAD</keyword>
<sequence>MPKAYEYDAFISHAVEDKIPIANELCDRLQKAGLKIWYSGRELNAGDSISATISDGLNQSRFGIVILSKHYISKTWTIREFYHFMAREKEGQKVILPVMYNVGLEDLAQKDLTMADRFGIKAEQGLDHVVSRLLEAISKEKDSEKKVKHGSRRWLNIGLAVSILLALGYVGKTILTKTSEKPTIESMEAAVKARVAAMENTILTTNLYNIKKAGAKPTTIESIDSLYTAFKNMKSYYRNEYEFNNGLTTVRAKKNVAAILQTDVEALRPANAYGLILPQIFLLQKGQSVKYTLLNTQPLHYSISESRQLNDSTYSILVKYDNNIRLIEVDLTFAEKASGMKKHQMLLMGFRHEEVYSLLKRKGIWSLTDK</sequence>
<dbReference type="EMBL" id="BHXQ01000001">
    <property type="protein sequence ID" value="GCC50109.1"/>
    <property type="molecule type" value="Genomic_DNA"/>
</dbReference>
<dbReference type="RefSeq" id="WP_127120761.1">
    <property type="nucleotide sequence ID" value="NZ_BHXQ01000001.1"/>
</dbReference>
<dbReference type="PANTHER" id="PTHR32009">
    <property type="entry name" value="TMV RESISTANCE PROTEIN N-LIKE"/>
    <property type="match status" value="1"/>
</dbReference>
<proteinExistence type="predicted"/>
<evidence type="ECO:0000256" key="4">
    <source>
        <dbReference type="ARBA" id="ARBA00047304"/>
    </source>
</evidence>
<dbReference type="InterPro" id="IPR000157">
    <property type="entry name" value="TIR_dom"/>
</dbReference>
<dbReference type="Pfam" id="PF13676">
    <property type="entry name" value="TIR_2"/>
    <property type="match status" value="1"/>
</dbReference>
<dbReference type="PROSITE" id="PS50104">
    <property type="entry name" value="TIR"/>
    <property type="match status" value="1"/>
</dbReference>
<dbReference type="PANTHER" id="PTHR32009:SF39">
    <property type="entry name" value="TIR DOMAIN-CONTAINING PROTEIN"/>
    <property type="match status" value="1"/>
</dbReference>
<comment type="catalytic activity">
    <reaction evidence="4">
        <text>NAD(+) + H2O = ADP-D-ribose + nicotinamide + H(+)</text>
        <dbReference type="Rhea" id="RHEA:16301"/>
        <dbReference type="ChEBI" id="CHEBI:15377"/>
        <dbReference type="ChEBI" id="CHEBI:15378"/>
        <dbReference type="ChEBI" id="CHEBI:17154"/>
        <dbReference type="ChEBI" id="CHEBI:57540"/>
        <dbReference type="ChEBI" id="CHEBI:57967"/>
        <dbReference type="EC" id="3.2.2.6"/>
    </reaction>
    <physiologicalReaction direction="left-to-right" evidence="4">
        <dbReference type="Rhea" id="RHEA:16302"/>
    </physiologicalReaction>
</comment>
<dbReference type="SUPFAM" id="SSF52200">
    <property type="entry name" value="Toll/Interleukin receptor TIR domain"/>
    <property type="match status" value="1"/>
</dbReference>
<organism evidence="6 7">
    <name type="scientific">Chryseotalea sanaruensis</name>
    <dbReference type="NCBI Taxonomy" id="2482724"/>
    <lineage>
        <taxon>Bacteria</taxon>
        <taxon>Pseudomonadati</taxon>
        <taxon>Bacteroidota</taxon>
        <taxon>Cytophagia</taxon>
        <taxon>Cytophagales</taxon>
        <taxon>Chryseotaleaceae</taxon>
        <taxon>Chryseotalea</taxon>
    </lineage>
</organism>
<reference evidence="6 7" key="1">
    <citation type="submission" date="2018-11" db="EMBL/GenBank/DDBJ databases">
        <title>Chryseotalea sanarue gen. nov., sp., nov., a member of the family Cytophagaceae, isolated from a brackish lake in Hamamatsu Japan.</title>
        <authorList>
            <person name="Maejima Y."/>
            <person name="Iino T."/>
            <person name="Muraguchi Y."/>
            <person name="Fukuda K."/>
            <person name="Ohkuma M."/>
            <person name="Moriuchi R."/>
            <person name="Dohra H."/>
            <person name="Kimbara K."/>
            <person name="Shintani M."/>
        </authorList>
    </citation>
    <scope>NUCLEOTIDE SEQUENCE [LARGE SCALE GENOMIC DNA]</scope>
    <source>
        <strain evidence="6 7">Ys</strain>
    </source>
</reference>
<evidence type="ECO:0000256" key="3">
    <source>
        <dbReference type="ARBA" id="ARBA00023027"/>
    </source>
</evidence>